<evidence type="ECO:0000313" key="4">
    <source>
        <dbReference type="EMBL" id="MBC8529262.1"/>
    </source>
</evidence>
<keyword evidence="2" id="KW-0812">Transmembrane</keyword>
<dbReference type="InterPro" id="IPR011055">
    <property type="entry name" value="Dup_hybrid_motif"/>
</dbReference>
<name>A0A926HIW9_9FIRM</name>
<dbReference type="InterPro" id="IPR016047">
    <property type="entry name" value="M23ase_b-sheet_dom"/>
</dbReference>
<dbReference type="PANTHER" id="PTHR21666">
    <property type="entry name" value="PEPTIDASE-RELATED"/>
    <property type="match status" value="1"/>
</dbReference>
<evidence type="ECO:0000259" key="3">
    <source>
        <dbReference type="Pfam" id="PF01551"/>
    </source>
</evidence>
<feature type="transmembrane region" description="Helical" evidence="2">
    <location>
        <begin position="38"/>
        <end position="55"/>
    </location>
</feature>
<accession>A0A926HIW9</accession>
<sequence length="320" mass="35320">MPARYPVPRTRPRAVPARTRGPAVDFGRLRFANRRYRRYLLLGLALILVLLMILSRCQQGTPYYSAAEDYAPQAFDDLLLGQLFTVEVEQDISWRAVAAVYLAQTPPDVRGQEEDLPARLAECRALLPLEGPAEGQARDYFRAALGQPGGDAAWSQYAALSQIDRVFQGKQFPLALDANFDYADSWQQSRTFGGDRQHEGCDIMADQGTSVYAACGGVVTKKGWLTLGGWRLGVQSEDGVYYYYAHLSAYAQGLQEGDAVQKGQLLGYVGDTGYGPEGTSGQFAPHLHFGMYADSGQTAFNSYPYLKAWQALALKDTDEK</sequence>
<dbReference type="Proteomes" id="UP000654279">
    <property type="component" value="Unassembled WGS sequence"/>
</dbReference>
<organism evidence="4 5">
    <name type="scientific">Luoshenia tenuis</name>
    <dbReference type="NCBI Taxonomy" id="2763654"/>
    <lineage>
        <taxon>Bacteria</taxon>
        <taxon>Bacillati</taxon>
        <taxon>Bacillota</taxon>
        <taxon>Clostridia</taxon>
        <taxon>Christensenellales</taxon>
        <taxon>Christensenellaceae</taxon>
        <taxon>Luoshenia</taxon>
    </lineage>
</organism>
<dbReference type="Gene3D" id="2.70.70.10">
    <property type="entry name" value="Glucose Permease (Domain IIA)"/>
    <property type="match status" value="1"/>
</dbReference>
<comment type="caution">
    <text evidence="4">The sequence shown here is derived from an EMBL/GenBank/DDBJ whole genome shotgun (WGS) entry which is preliminary data.</text>
</comment>
<dbReference type="CDD" id="cd12797">
    <property type="entry name" value="M23_peptidase"/>
    <property type="match status" value="1"/>
</dbReference>
<protein>
    <submittedName>
        <fullName evidence="4">M23 family metallopeptidase</fullName>
    </submittedName>
</protein>
<dbReference type="EMBL" id="JACRSO010000003">
    <property type="protein sequence ID" value="MBC8529262.1"/>
    <property type="molecule type" value="Genomic_DNA"/>
</dbReference>
<dbReference type="Pfam" id="PF01551">
    <property type="entry name" value="Peptidase_M23"/>
    <property type="match status" value="1"/>
</dbReference>
<keyword evidence="1" id="KW-0732">Signal</keyword>
<evidence type="ECO:0000256" key="1">
    <source>
        <dbReference type="ARBA" id="ARBA00022729"/>
    </source>
</evidence>
<keyword evidence="5" id="KW-1185">Reference proteome</keyword>
<dbReference type="RefSeq" id="WP_249285137.1">
    <property type="nucleotide sequence ID" value="NZ_JACRSO010000003.1"/>
</dbReference>
<proteinExistence type="predicted"/>
<evidence type="ECO:0000256" key="2">
    <source>
        <dbReference type="SAM" id="Phobius"/>
    </source>
</evidence>
<dbReference type="InterPro" id="IPR050570">
    <property type="entry name" value="Cell_wall_metabolism_enzyme"/>
</dbReference>
<dbReference type="PANTHER" id="PTHR21666:SF289">
    <property type="entry name" value="L-ALA--D-GLU ENDOPEPTIDASE"/>
    <property type="match status" value="1"/>
</dbReference>
<dbReference type="AlphaFoldDB" id="A0A926HIW9"/>
<dbReference type="GO" id="GO:0004222">
    <property type="term" value="F:metalloendopeptidase activity"/>
    <property type="evidence" value="ECO:0007669"/>
    <property type="project" value="TreeGrafter"/>
</dbReference>
<keyword evidence="2" id="KW-0472">Membrane</keyword>
<evidence type="ECO:0000313" key="5">
    <source>
        <dbReference type="Proteomes" id="UP000654279"/>
    </source>
</evidence>
<dbReference type="SUPFAM" id="SSF51261">
    <property type="entry name" value="Duplicated hybrid motif"/>
    <property type="match status" value="1"/>
</dbReference>
<feature type="domain" description="M23ase beta-sheet core" evidence="3">
    <location>
        <begin position="197"/>
        <end position="294"/>
    </location>
</feature>
<gene>
    <name evidence="4" type="ORF">H8699_07470</name>
</gene>
<keyword evidence="2" id="KW-1133">Transmembrane helix</keyword>
<reference evidence="4" key="1">
    <citation type="submission" date="2020-08" db="EMBL/GenBank/DDBJ databases">
        <title>Genome public.</title>
        <authorList>
            <person name="Liu C."/>
            <person name="Sun Q."/>
        </authorList>
    </citation>
    <scope>NUCLEOTIDE SEQUENCE</scope>
    <source>
        <strain evidence="4">NSJ-44</strain>
    </source>
</reference>